<reference evidence="2" key="1">
    <citation type="journal article" date="2013" name="PLoS ONE">
        <title>Gene expression in gut symbiotic organ of stinkbug affected by extracellular bacterial symbiont.</title>
        <authorList>
            <person name="Futahashi R."/>
            <person name="Tanaka K."/>
            <person name="Tanahashi M."/>
            <person name="Nikoh N."/>
            <person name="Kikuchi Y."/>
            <person name="Lee B.L."/>
            <person name="Fukatsu T."/>
        </authorList>
    </citation>
    <scope>NUCLEOTIDE SEQUENCE</scope>
    <source>
        <tissue evidence="2">Midgut</tissue>
    </source>
</reference>
<dbReference type="Pfam" id="PF21672">
    <property type="entry name" value="COMM_HN"/>
    <property type="match status" value="1"/>
</dbReference>
<dbReference type="EMBL" id="AK417954">
    <property type="protein sequence ID" value="BAN21169.1"/>
    <property type="molecule type" value="mRNA"/>
</dbReference>
<protein>
    <submittedName>
        <fullName evidence="2">Unkown protein</fullName>
    </submittedName>
</protein>
<sequence length="202" mass="23426">MTQPSNWIHISNNLKRALNIINKIETKKIQLLLNKIVMEMKQNSDTFSIFTDEERHKLSANLLIDENDISLLINACILIFHQAVYHVTNPEKFKAILLEELKLSEEKVQSFFNVWSSNAKSLILKMKQKSVYSTQLEDVSWLMNIEISSQDNQQTFVPKSILQLKLKEDQEISNLHLELGEKELFHLYNTLENIQGALDALS</sequence>
<dbReference type="InterPro" id="IPR037361">
    <property type="entry name" value="COMMD10"/>
</dbReference>
<dbReference type="InterPro" id="IPR017920">
    <property type="entry name" value="COMM"/>
</dbReference>
<organism evidence="2">
    <name type="scientific">Riptortus pedestris</name>
    <name type="common">Bean bug</name>
    <dbReference type="NCBI Taxonomy" id="329032"/>
    <lineage>
        <taxon>Eukaryota</taxon>
        <taxon>Metazoa</taxon>
        <taxon>Ecdysozoa</taxon>
        <taxon>Arthropoda</taxon>
        <taxon>Hexapoda</taxon>
        <taxon>Insecta</taxon>
        <taxon>Pterygota</taxon>
        <taxon>Neoptera</taxon>
        <taxon>Paraneoptera</taxon>
        <taxon>Hemiptera</taxon>
        <taxon>Heteroptera</taxon>
        <taxon>Panheteroptera</taxon>
        <taxon>Pentatomomorpha</taxon>
        <taxon>Coreoidea</taxon>
        <taxon>Alydidae</taxon>
        <taxon>Riptortus</taxon>
    </lineage>
</organism>
<evidence type="ECO:0000313" key="2">
    <source>
        <dbReference type="EMBL" id="BAN21169.1"/>
    </source>
</evidence>
<dbReference type="AlphaFoldDB" id="R4WDX6"/>
<proteinExistence type="evidence at transcript level"/>
<dbReference type="PANTHER" id="PTHR12333">
    <property type="entry name" value="COMM DOMAIN CONTAINING PROTEIN 10"/>
    <property type="match status" value="1"/>
</dbReference>
<dbReference type="PANTHER" id="PTHR12333:SF0">
    <property type="entry name" value="COMM DOMAIN-CONTAINING PROTEIN 10"/>
    <property type="match status" value="1"/>
</dbReference>
<name>R4WDX6_RIPPE</name>
<dbReference type="Pfam" id="PF07258">
    <property type="entry name" value="COMM_domain"/>
    <property type="match status" value="1"/>
</dbReference>
<evidence type="ECO:0000259" key="1">
    <source>
        <dbReference type="PROSITE" id="PS51269"/>
    </source>
</evidence>
<feature type="domain" description="COMM" evidence="1">
    <location>
        <begin position="135"/>
        <end position="202"/>
    </location>
</feature>
<accession>R4WDX6</accession>
<dbReference type="PROSITE" id="PS51269">
    <property type="entry name" value="COMM"/>
    <property type="match status" value="1"/>
</dbReference>